<evidence type="ECO:0000256" key="1">
    <source>
        <dbReference type="ARBA" id="ARBA00008779"/>
    </source>
</evidence>
<gene>
    <name evidence="6" type="ORF">SH580_03185</name>
</gene>
<dbReference type="PROSITE" id="PS00149">
    <property type="entry name" value="SULFATASE_2"/>
    <property type="match status" value="1"/>
</dbReference>
<evidence type="ECO:0000259" key="5">
    <source>
        <dbReference type="Pfam" id="PF00884"/>
    </source>
</evidence>
<reference evidence="6 7" key="1">
    <citation type="submission" date="2023-11" db="EMBL/GenBank/DDBJ databases">
        <title>Coraliomargarita sp. nov., isolated from marine algae.</title>
        <authorList>
            <person name="Lee J.K."/>
            <person name="Baek J.H."/>
            <person name="Kim J.M."/>
            <person name="Choi D.G."/>
            <person name="Jeon C.O."/>
        </authorList>
    </citation>
    <scope>NUCLEOTIDE SEQUENCE [LARGE SCALE GENOMIC DNA]</scope>
    <source>
        <strain evidence="6 7">J2-16</strain>
    </source>
</reference>
<dbReference type="PANTHER" id="PTHR42693">
    <property type="entry name" value="ARYLSULFATASE FAMILY MEMBER"/>
    <property type="match status" value="1"/>
</dbReference>
<name>A0ABZ0RKX0_9BACT</name>
<dbReference type="GO" id="GO:0004065">
    <property type="term" value="F:arylsulfatase activity"/>
    <property type="evidence" value="ECO:0007669"/>
    <property type="project" value="UniProtKB-EC"/>
</dbReference>
<dbReference type="Pfam" id="PF00884">
    <property type="entry name" value="Sulfatase"/>
    <property type="match status" value="1"/>
</dbReference>
<protein>
    <submittedName>
        <fullName evidence="6">Arylsulfatase</fullName>
        <ecNumber evidence="6">3.1.6.1</ecNumber>
    </submittedName>
</protein>
<keyword evidence="4" id="KW-0106">Calcium</keyword>
<dbReference type="EMBL" id="CP138858">
    <property type="protein sequence ID" value="WPJ96707.1"/>
    <property type="molecule type" value="Genomic_DNA"/>
</dbReference>
<keyword evidence="3 6" id="KW-0378">Hydrolase</keyword>
<dbReference type="Gene3D" id="3.40.720.10">
    <property type="entry name" value="Alkaline Phosphatase, subunit A"/>
    <property type="match status" value="1"/>
</dbReference>
<comment type="similarity">
    <text evidence="1">Belongs to the sulfatase family.</text>
</comment>
<accession>A0ABZ0RKX0</accession>
<dbReference type="InterPro" id="IPR000917">
    <property type="entry name" value="Sulfatase_N"/>
</dbReference>
<feature type="domain" description="Sulfatase N-terminal" evidence="5">
    <location>
        <begin position="6"/>
        <end position="361"/>
    </location>
</feature>
<dbReference type="RefSeq" id="WP_319833564.1">
    <property type="nucleotide sequence ID" value="NZ_CP138858.1"/>
</dbReference>
<evidence type="ECO:0000313" key="6">
    <source>
        <dbReference type="EMBL" id="WPJ96707.1"/>
    </source>
</evidence>
<organism evidence="6 7">
    <name type="scientific">Coraliomargarita algicola</name>
    <dbReference type="NCBI Taxonomy" id="3092156"/>
    <lineage>
        <taxon>Bacteria</taxon>
        <taxon>Pseudomonadati</taxon>
        <taxon>Verrucomicrobiota</taxon>
        <taxon>Opitutia</taxon>
        <taxon>Puniceicoccales</taxon>
        <taxon>Coraliomargaritaceae</taxon>
        <taxon>Coraliomargarita</taxon>
    </lineage>
</organism>
<dbReference type="NCBIfam" id="NF010322">
    <property type="entry name" value="PRK13759.1"/>
    <property type="match status" value="1"/>
</dbReference>
<sequence>MAKTSPNIVIIHVDQWRADCLSIDGHAVVHTPTLDQLALQGVRFSSAYAACPTCVPARASLMTGLTPVNHGRVGYCDGIAWEYETTLAGEFSQQGYRTHAVGKMHVYPERNPLGFQSVELHDGFLHFARKRKDNPDLDDDYVVWLREQTGRQDADYFEHGVSCNSVVARPWPLEERLHPTNWVATRGIDFLSKHDSEDPFFLYLSFHRPHPPYDPPAWAFEQYLNMEMPDPPVGDWADLFLKEESSHNVDAFRARFRPDVMQRARAGYYGHMTHIDHQINRIVESLNEYGFGQDTWIIFTSDHGEMMGDHHLFRKGFPYEGSARLPMILKAPSARDFPRGQVCDTTLELRDIMPTLLDCAGLEIPENIDGKSFLAQAEQRSDAPLRAWIHGEHTMFDGSMQWLTDGREKYIWHSAGGEEQLFDLKSDPNELHDLAASDDPGSQKRLAYWRAAMVEELMGREEGFVDDSGLLVAGRPVQPVLASLR</sequence>
<evidence type="ECO:0000256" key="3">
    <source>
        <dbReference type="ARBA" id="ARBA00022801"/>
    </source>
</evidence>
<dbReference type="SUPFAM" id="SSF53649">
    <property type="entry name" value="Alkaline phosphatase-like"/>
    <property type="match status" value="1"/>
</dbReference>
<dbReference type="EC" id="3.1.6.1" evidence="6"/>
<evidence type="ECO:0000313" key="7">
    <source>
        <dbReference type="Proteomes" id="UP001324993"/>
    </source>
</evidence>
<keyword evidence="2" id="KW-0479">Metal-binding</keyword>
<dbReference type="InterPro" id="IPR017850">
    <property type="entry name" value="Alkaline_phosphatase_core_sf"/>
</dbReference>
<evidence type="ECO:0000256" key="4">
    <source>
        <dbReference type="ARBA" id="ARBA00022837"/>
    </source>
</evidence>
<keyword evidence="7" id="KW-1185">Reference proteome</keyword>
<dbReference type="PANTHER" id="PTHR42693:SF53">
    <property type="entry name" value="ENDO-4-O-SULFATASE"/>
    <property type="match status" value="1"/>
</dbReference>
<proteinExistence type="inferred from homology"/>
<dbReference type="InterPro" id="IPR024607">
    <property type="entry name" value="Sulfatase_CS"/>
</dbReference>
<dbReference type="InterPro" id="IPR050738">
    <property type="entry name" value="Sulfatase"/>
</dbReference>
<evidence type="ECO:0000256" key="2">
    <source>
        <dbReference type="ARBA" id="ARBA00022723"/>
    </source>
</evidence>
<dbReference type="CDD" id="cd16022">
    <property type="entry name" value="sulfatase_like"/>
    <property type="match status" value="1"/>
</dbReference>
<dbReference type="Proteomes" id="UP001324993">
    <property type="component" value="Chromosome"/>
</dbReference>